<evidence type="ECO:0000256" key="1">
    <source>
        <dbReference type="SAM" id="SignalP"/>
    </source>
</evidence>
<sequence length="206" mass="21991">MAIPLPRTLALATALLVCLDAQAGTVTRRMSINPYGSDIAQGSSSGPGATYGIGFSPEGSLGAIAMPDPSGGLSKFSIGFTLPDDYAPGTEIYLRVVWRSQAISCVIDLRNNNVNWARPGALNDNGALIKDATMLAPNDNRLSMETKFRFNFVPRPPFAGGDTFILGLFRSSTLDSCDGTLYIQGLAIEYQALTQNLFRDGFEAVT</sequence>
<dbReference type="Proteomes" id="UP000521199">
    <property type="component" value="Unassembled WGS sequence"/>
</dbReference>
<protein>
    <submittedName>
        <fullName evidence="2">Uncharacterized protein</fullName>
    </submittedName>
</protein>
<evidence type="ECO:0000313" key="2">
    <source>
        <dbReference type="EMBL" id="MBB5208250.1"/>
    </source>
</evidence>
<reference evidence="2 3" key="1">
    <citation type="submission" date="2020-08" db="EMBL/GenBank/DDBJ databases">
        <title>Genomic Encyclopedia of Type Strains, Phase IV (KMG-IV): sequencing the most valuable type-strain genomes for metagenomic binning, comparative biology and taxonomic classification.</title>
        <authorList>
            <person name="Goeker M."/>
        </authorList>
    </citation>
    <scope>NUCLEOTIDE SEQUENCE [LARGE SCALE GENOMIC DNA]</scope>
    <source>
        <strain evidence="2 3">DSM 24163</strain>
    </source>
</reference>
<keyword evidence="1" id="KW-0732">Signal</keyword>
<keyword evidence="3" id="KW-1185">Reference proteome</keyword>
<name>A0A7W8G230_9GAMM</name>
<feature type="signal peptide" evidence="1">
    <location>
        <begin position="1"/>
        <end position="23"/>
    </location>
</feature>
<comment type="caution">
    <text evidence="2">The sequence shown here is derived from an EMBL/GenBank/DDBJ whole genome shotgun (WGS) entry which is preliminary data.</text>
</comment>
<feature type="chain" id="PRO_5031469039" evidence="1">
    <location>
        <begin position="24"/>
        <end position="206"/>
    </location>
</feature>
<organism evidence="2 3">
    <name type="scientific">Chiayiivirga flava</name>
    <dbReference type="NCBI Taxonomy" id="659595"/>
    <lineage>
        <taxon>Bacteria</taxon>
        <taxon>Pseudomonadati</taxon>
        <taxon>Pseudomonadota</taxon>
        <taxon>Gammaproteobacteria</taxon>
        <taxon>Lysobacterales</taxon>
        <taxon>Lysobacteraceae</taxon>
        <taxon>Chiayiivirga</taxon>
    </lineage>
</organism>
<proteinExistence type="predicted"/>
<dbReference type="EMBL" id="JACHHP010000003">
    <property type="protein sequence ID" value="MBB5208250.1"/>
    <property type="molecule type" value="Genomic_DNA"/>
</dbReference>
<evidence type="ECO:0000313" key="3">
    <source>
        <dbReference type="Proteomes" id="UP000521199"/>
    </source>
</evidence>
<accession>A0A7W8G230</accession>
<dbReference type="RefSeq" id="WP_183960790.1">
    <property type="nucleotide sequence ID" value="NZ_JACHHP010000003.1"/>
</dbReference>
<gene>
    <name evidence="2" type="ORF">HNQ52_001792</name>
</gene>
<dbReference type="AlphaFoldDB" id="A0A7W8G230"/>